<dbReference type="Gene3D" id="1.20.120.160">
    <property type="entry name" value="HPT domain"/>
    <property type="match status" value="1"/>
</dbReference>
<keyword evidence="20" id="KW-0175">Coiled coil</keyword>
<dbReference type="Pfam" id="PF08448">
    <property type="entry name" value="PAS_4"/>
    <property type="match status" value="1"/>
</dbReference>
<dbReference type="SMART" id="SM00388">
    <property type="entry name" value="HisKA"/>
    <property type="match status" value="1"/>
</dbReference>
<protein>
    <recommendedName>
        <fullName evidence="16">Sensory/regulatory protein RpfC</fullName>
        <ecNumber evidence="3">2.7.13.3</ecNumber>
    </recommendedName>
    <alternativeName>
        <fullName evidence="17">Virulence sensor protein BvgS</fullName>
    </alternativeName>
</protein>
<evidence type="ECO:0000313" key="31">
    <source>
        <dbReference type="Proteomes" id="UP000241885"/>
    </source>
</evidence>
<evidence type="ECO:0000256" key="7">
    <source>
        <dbReference type="ARBA" id="ARBA00022692"/>
    </source>
</evidence>
<feature type="transmembrane region" description="Helical" evidence="22">
    <location>
        <begin position="58"/>
        <end position="78"/>
    </location>
</feature>
<dbReference type="InterPro" id="IPR042240">
    <property type="entry name" value="CHASE_sf"/>
</dbReference>
<dbReference type="InterPro" id="IPR005467">
    <property type="entry name" value="His_kinase_dom"/>
</dbReference>
<evidence type="ECO:0000256" key="20">
    <source>
        <dbReference type="SAM" id="Coils"/>
    </source>
</evidence>
<evidence type="ECO:0000256" key="10">
    <source>
        <dbReference type="ARBA" id="ARBA00022840"/>
    </source>
</evidence>
<dbReference type="Pfam" id="PF08447">
    <property type="entry name" value="PAS_3"/>
    <property type="match status" value="1"/>
</dbReference>
<dbReference type="InterPro" id="IPR000014">
    <property type="entry name" value="PAS"/>
</dbReference>
<dbReference type="FunFam" id="3.30.565.10:FF:000010">
    <property type="entry name" value="Sensor histidine kinase RcsC"/>
    <property type="match status" value="1"/>
</dbReference>
<evidence type="ECO:0000256" key="6">
    <source>
        <dbReference type="ARBA" id="ARBA00022679"/>
    </source>
</evidence>
<feature type="transmembrane region" description="Helical" evidence="22">
    <location>
        <begin position="25"/>
        <end position="46"/>
    </location>
</feature>
<dbReference type="Gene3D" id="1.10.287.130">
    <property type="match status" value="1"/>
</dbReference>
<evidence type="ECO:0000256" key="9">
    <source>
        <dbReference type="ARBA" id="ARBA00022777"/>
    </source>
</evidence>
<comment type="subunit">
    <text evidence="15">At low DSF concentrations, interacts with RpfF.</text>
</comment>
<feature type="region of interest" description="Disordered" evidence="21">
    <location>
        <begin position="1355"/>
        <end position="1379"/>
    </location>
</feature>
<dbReference type="SUPFAM" id="SSF141868">
    <property type="entry name" value="EAL domain-like"/>
    <property type="match status" value="1"/>
</dbReference>
<gene>
    <name evidence="30" type="ORF">Tharo_3051</name>
</gene>
<dbReference type="PANTHER" id="PTHR45339">
    <property type="entry name" value="HYBRID SIGNAL TRANSDUCTION HISTIDINE KINASE J"/>
    <property type="match status" value="1"/>
</dbReference>
<dbReference type="PANTHER" id="PTHR45339:SF1">
    <property type="entry name" value="HYBRID SIGNAL TRANSDUCTION HISTIDINE KINASE J"/>
    <property type="match status" value="1"/>
</dbReference>
<evidence type="ECO:0000256" key="12">
    <source>
        <dbReference type="ARBA" id="ARBA00023012"/>
    </source>
</evidence>
<dbReference type="Pfam" id="PF00512">
    <property type="entry name" value="HisKA"/>
    <property type="match status" value="1"/>
</dbReference>
<dbReference type="Pfam" id="PF03924">
    <property type="entry name" value="CHASE"/>
    <property type="match status" value="1"/>
</dbReference>
<dbReference type="OrthoDB" id="5290456at2"/>
<evidence type="ECO:0000256" key="3">
    <source>
        <dbReference type="ARBA" id="ARBA00012438"/>
    </source>
</evidence>
<dbReference type="SUPFAM" id="SSF47384">
    <property type="entry name" value="Homodimeric domain of signal transducing histidine kinase"/>
    <property type="match status" value="1"/>
</dbReference>
<feature type="domain" description="PAS" evidence="25">
    <location>
        <begin position="690"/>
        <end position="764"/>
    </location>
</feature>
<evidence type="ECO:0000256" key="18">
    <source>
        <dbReference type="PROSITE-ProRule" id="PRU00110"/>
    </source>
</evidence>
<dbReference type="Pfam" id="PF02518">
    <property type="entry name" value="HATPase_c"/>
    <property type="match status" value="1"/>
</dbReference>
<evidence type="ECO:0000256" key="21">
    <source>
        <dbReference type="SAM" id="MobiDB-lite"/>
    </source>
</evidence>
<keyword evidence="13 22" id="KW-0472">Membrane</keyword>
<dbReference type="SMART" id="SM00091">
    <property type="entry name" value="PAS"/>
    <property type="match status" value="2"/>
</dbReference>
<keyword evidence="9 30" id="KW-0418">Kinase</keyword>
<dbReference type="SMART" id="SM00448">
    <property type="entry name" value="REC"/>
    <property type="match status" value="2"/>
</dbReference>
<feature type="domain" description="Histidine kinase" evidence="23">
    <location>
        <begin position="855"/>
        <end position="1079"/>
    </location>
</feature>
<organism evidence="30 31">
    <name type="scientific">Thauera aromatica K172</name>
    <dbReference type="NCBI Taxonomy" id="44139"/>
    <lineage>
        <taxon>Bacteria</taxon>
        <taxon>Pseudomonadati</taxon>
        <taxon>Pseudomonadota</taxon>
        <taxon>Betaproteobacteria</taxon>
        <taxon>Rhodocyclales</taxon>
        <taxon>Zoogloeaceae</taxon>
        <taxon>Thauera</taxon>
    </lineage>
</organism>
<dbReference type="CDD" id="cd16922">
    <property type="entry name" value="HATPase_EvgS-ArcB-TorS-like"/>
    <property type="match status" value="1"/>
</dbReference>
<evidence type="ECO:0000256" key="2">
    <source>
        <dbReference type="ARBA" id="ARBA00004651"/>
    </source>
</evidence>
<feature type="coiled-coil region" evidence="20">
    <location>
        <begin position="807"/>
        <end position="848"/>
    </location>
</feature>
<dbReference type="Gene3D" id="3.40.50.2300">
    <property type="match status" value="2"/>
</dbReference>
<dbReference type="PROSITE" id="PS50883">
    <property type="entry name" value="EAL"/>
    <property type="match status" value="1"/>
</dbReference>
<dbReference type="CDD" id="cd00082">
    <property type="entry name" value="HisKA"/>
    <property type="match status" value="1"/>
</dbReference>
<keyword evidence="10" id="KW-0067">ATP-binding</keyword>
<accession>A0A2R4BRU5</accession>
<feature type="modified residue" description="Phosphohistidine" evidence="18">
    <location>
        <position position="1440"/>
    </location>
</feature>
<dbReference type="SMART" id="SM00387">
    <property type="entry name" value="HATPase_c"/>
    <property type="match status" value="1"/>
</dbReference>
<evidence type="ECO:0000259" key="28">
    <source>
        <dbReference type="PROSITE" id="PS50883"/>
    </source>
</evidence>
<feature type="domain" description="Response regulatory" evidence="24">
    <location>
        <begin position="1237"/>
        <end position="1354"/>
    </location>
</feature>
<evidence type="ECO:0000256" key="16">
    <source>
        <dbReference type="ARBA" id="ARBA00068150"/>
    </source>
</evidence>
<dbReference type="CDD" id="cd17546">
    <property type="entry name" value="REC_hyHK_CKI1_RcsC-like"/>
    <property type="match status" value="1"/>
</dbReference>
<dbReference type="EMBL" id="CP028339">
    <property type="protein sequence ID" value="AVR89932.1"/>
    <property type="molecule type" value="Genomic_DNA"/>
</dbReference>
<evidence type="ECO:0000259" key="26">
    <source>
        <dbReference type="PROSITE" id="PS50113"/>
    </source>
</evidence>
<keyword evidence="8" id="KW-0547">Nucleotide-binding</keyword>
<feature type="domain" description="PAC" evidence="26">
    <location>
        <begin position="767"/>
        <end position="819"/>
    </location>
</feature>
<dbReference type="Pfam" id="PF01627">
    <property type="entry name" value="Hpt"/>
    <property type="match status" value="1"/>
</dbReference>
<dbReference type="KEGG" id="tak:Tharo_3051"/>
<evidence type="ECO:0000256" key="19">
    <source>
        <dbReference type="PROSITE-ProRule" id="PRU00169"/>
    </source>
</evidence>
<evidence type="ECO:0000256" key="17">
    <source>
        <dbReference type="ARBA" id="ARBA00070152"/>
    </source>
</evidence>
<keyword evidence="31" id="KW-1185">Reference proteome</keyword>
<evidence type="ECO:0000259" key="24">
    <source>
        <dbReference type="PROSITE" id="PS50110"/>
    </source>
</evidence>
<dbReference type="SMART" id="SM00086">
    <property type="entry name" value="PAC"/>
    <property type="match status" value="2"/>
</dbReference>
<dbReference type="Pfam" id="PF00563">
    <property type="entry name" value="EAL"/>
    <property type="match status" value="1"/>
</dbReference>
<dbReference type="InterPro" id="IPR006189">
    <property type="entry name" value="CHASE_dom"/>
</dbReference>
<evidence type="ECO:0000256" key="1">
    <source>
        <dbReference type="ARBA" id="ARBA00000085"/>
    </source>
</evidence>
<dbReference type="SMART" id="SM01079">
    <property type="entry name" value="CHASE"/>
    <property type="match status" value="1"/>
</dbReference>
<dbReference type="SUPFAM" id="SSF47226">
    <property type="entry name" value="Histidine-containing phosphotransfer domain, HPT domain"/>
    <property type="match status" value="1"/>
</dbReference>
<name>A0A2R4BRU5_THAAR</name>
<keyword evidence="6" id="KW-0808">Transferase</keyword>
<dbReference type="SMART" id="SM00052">
    <property type="entry name" value="EAL"/>
    <property type="match status" value="1"/>
</dbReference>
<dbReference type="GO" id="GO:0005886">
    <property type="term" value="C:plasma membrane"/>
    <property type="evidence" value="ECO:0007669"/>
    <property type="project" value="UniProtKB-SubCell"/>
</dbReference>
<feature type="domain" description="Response regulatory" evidence="24">
    <location>
        <begin position="1511"/>
        <end position="1633"/>
    </location>
</feature>
<feature type="domain" description="HPt" evidence="29">
    <location>
        <begin position="1401"/>
        <end position="1498"/>
    </location>
</feature>
<dbReference type="PROSITE" id="PS50112">
    <property type="entry name" value="PAS"/>
    <property type="match status" value="2"/>
</dbReference>
<feature type="transmembrane region" description="Helical" evidence="22">
    <location>
        <begin position="206"/>
        <end position="226"/>
    </location>
</feature>
<dbReference type="FunFam" id="1.10.287.130:FF:000002">
    <property type="entry name" value="Two-component osmosensing histidine kinase"/>
    <property type="match status" value="1"/>
</dbReference>
<feature type="domain" description="PAC" evidence="26">
    <location>
        <begin position="619"/>
        <end position="671"/>
    </location>
</feature>
<evidence type="ECO:0000259" key="25">
    <source>
        <dbReference type="PROSITE" id="PS50112"/>
    </source>
</evidence>
<feature type="region of interest" description="Disordered" evidence="21">
    <location>
        <begin position="1206"/>
        <end position="1226"/>
    </location>
</feature>
<dbReference type="InterPro" id="IPR004358">
    <property type="entry name" value="Sig_transdc_His_kin-like_C"/>
</dbReference>
<dbReference type="SUPFAM" id="SSF55874">
    <property type="entry name" value="ATPase domain of HSP90 chaperone/DNA topoisomerase II/histidine kinase"/>
    <property type="match status" value="1"/>
</dbReference>
<feature type="modified residue" description="4-aspartylphosphate" evidence="19">
    <location>
        <position position="1286"/>
    </location>
</feature>
<dbReference type="Proteomes" id="UP000241885">
    <property type="component" value="Chromosome"/>
</dbReference>
<feature type="transmembrane region" description="Helical" evidence="22">
    <location>
        <begin position="98"/>
        <end position="121"/>
    </location>
</feature>
<comment type="subcellular location">
    <subcellularLocation>
        <location evidence="2">Cell membrane</location>
        <topology evidence="2">Multi-pass membrane protein</topology>
    </subcellularLocation>
</comment>
<evidence type="ECO:0000256" key="11">
    <source>
        <dbReference type="ARBA" id="ARBA00022989"/>
    </source>
</evidence>
<reference evidence="30 31" key="1">
    <citation type="submission" date="2018-03" db="EMBL/GenBank/DDBJ databases">
        <title>Complete genome sequence of Thauera aromatica, a model organism for studying aromatic compound degradation under denitrifying conditions.</title>
        <authorList>
            <person name="Lo H.-Y."/>
            <person name="Goris T."/>
            <person name="Boll M."/>
            <person name="Mueller J.A."/>
        </authorList>
    </citation>
    <scope>NUCLEOTIDE SEQUENCE [LARGE SCALE GENOMIC DNA]</scope>
    <source>
        <strain evidence="30 31">K172</strain>
    </source>
</reference>
<dbReference type="NCBIfam" id="TIGR00229">
    <property type="entry name" value="sensory_box"/>
    <property type="match status" value="2"/>
</dbReference>
<evidence type="ECO:0000256" key="5">
    <source>
        <dbReference type="ARBA" id="ARBA00022553"/>
    </source>
</evidence>
<feature type="transmembrane region" description="Helical" evidence="22">
    <location>
        <begin position="171"/>
        <end position="194"/>
    </location>
</feature>
<dbReference type="Pfam" id="PF00072">
    <property type="entry name" value="Response_reg"/>
    <property type="match status" value="2"/>
</dbReference>
<feature type="domain" description="PAS" evidence="25">
    <location>
        <begin position="543"/>
        <end position="617"/>
    </location>
</feature>
<dbReference type="PROSITE" id="PS50839">
    <property type="entry name" value="CHASE"/>
    <property type="match status" value="1"/>
</dbReference>
<dbReference type="InterPro" id="IPR003594">
    <property type="entry name" value="HATPase_dom"/>
</dbReference>
<feature type="transmembrane region" description="Helical" evidence="22">
    <location>
        <begin position="133"/>
        <end position="159"/>
    </location>
</feature>
<sequence>MNQRPGERAGHIDAAPGGSGHGRTVLLILALSVAYALAAHGGRLIATSSAFPPPLAPAAGVALAGLLVFGLRCWPGVWLGAMAAAAGFGAGPVEQTSAAALTATAATLQAVLGATLTRTLFLPGLPLARPSAALRFLMLAGPLSCLFSAGLLTLARAGFGVSPGPLPAFDLWLLLWSGEALGVMLFTPLLLLAWPRMSAVWHGVRAHVALPLLATAAVLATAAAVVQQMADAQRQAYLADVAEYVSRDAQYALSAAHERVRGVERFLAASPDVDAADFAAFTAPRGNAIDLKGIAWAPRVPQERLAAFEATALQQLGLPGYRVFEPDYECRPAPVAPRAEHFPLIYIQPDIRFRKFAGLDHGFEPARRGAMAEALDSERGFGVAVAMTCLTGDVELLIDVPHFAAGFDPRNATPEARRAALTGYVVGIVDTGALFTTQLDAARKSGLALRAALVRAGDEEPLRLADSFPPGHVPEWSTDIDSAQFTLRIELAALHAQGIPYPLLPVAALLLGLYVVAFSLITAGRQALTEVEVAARTRALGDSESRLRSLVDNMAAFVGETTPDGTITEVNRAVLAAGGLQREAVIGQRLDTLFCFAHSPEAQARIRADIERAARGEAVHHDADLCAADGTIIPIDFMLTPVLDADGRVAKLIPSGVDIRERKAAEKALQSLNQNLEAQVQARSAALAASEGHLRTVLQNLNGMVYRCRNTPDWPMEFISNGARELLGRDPAELLAGHPSIATLIHPEDAGRVWRETQQGVEARTPYQLEYRLRHADGGWRWVMEKGHGSWDEHGRLQYLDGFITDISARKAAEQALEETNRDLERRVAAGTAEAVQARREAEQANQAKSAFLATMSHEIRTPMNGVLGMLEILEHSELNEHQREQVQIMRDSGTTLLALIDDILDFSKIEAGRVELEHASVCIAELAEGLCGSLLPVARRRGCALRVFVAPEVPERVLADDTRLRQVLYNLLGNAIKFSSGNPDQPGRVSLRVTIEESQPLRLAFRVEDNGIGMGEATQARLFTPFTQADTTTTRRFGGTGLGLVICKRLVGLMGGGITVESRPGLGSIFTVSLPFEAAAEQPARAQPDLAGLNCFLLEHPELDAEAFARYLAHAGATVHRTADPAEVLRFAFAAAAPIVLVHTEAQHGLLHDGTAPGRLRRVQIGHGRRRQARQDTADGVVIDGDALRREAFLNAVAVASGRASPERPGARATDLGPATALPPPTVAQARTDRRLILVAEDDSVNQMVILQQLALLGYAAEVANDGAEALAHWHSGGFALLLTDLHMPNMDGYRLTEEIRRQEHGGQRLPIIALTANALRDEASRARAAGMDDYLTKPVALAKLRAALEHWLPQRDGGSTRPEVAPPRQGGALPVAQPAPEIAQPVLDVAVLERLVGEDMGAVRALLAKYAGTASAIAAELDEAAGAGDFARLAATAHRLKSSSRSVGALALGDRCAELELAGKAADAQAVERHLAQFRILFERVDAELAAMLRAADAPAAEDPEHALQILLVDDEAFALELLTRQLAALGFNRVTATGGAAQALARLADRSVHFDIVFSDLQMPGMDGVEFVRALAQAGFTGELVLVSGENERILQTANQLARAHGLRVLGSLSKPVAPERLRRLLARHTEASAPQPRSERKIYAPEELQRAIAGGELLCHCQPKVSLATGALTGVEILVRWQHPEDGLVFPDRFIGVAEEHGLIDALTRAVLLAALRQARIWHDAGLDCPVAINLSMDNLGYPEFADFVVDALAQAGVPPDSLVLEVTESRLMKDARTALDVLARLRLKRIELSIDDFGTGHSSLAQLRDLPFNELKLDRGFVHGAGRDPNLAAILASSLDMARRLGMRTVAEGIEDRDDWNFLRESGCDAAQGYFIARPMPLTALAGWLPQWEERRRELGLSAP</sequence>
<dbReference type="Gene3D" id="3.30.565.10">
    <property type="entry name" value="Histidine kinase-like ATPase, C-terminal domain"/>
    <property type="match status" value="1"/>
</dbReference>
<keyword evidence="7 22" id="KW-0812">Transmembrane</keyword>
<dbReference type="InterPro" id="IPR011006">
    <property type="entry name" value="CheY-like_superfamily"/>
</dbReference>
<evidence type="ECO:0000256" key="15">
    <source>
        <dbReference type="ARBA" id="ARBA00064003"/>
    </source>
</evidence>
<keyword evidence="11 22" id="KW-1133">Transmembrane helix</keyword>
<feature type="domain" description="EAL" evidence="28">
    <location>
        <begin position="1645"/>
        <end position="1898"/>
    </location>
</feature>
<keyword evidence="4" id="KW-1003">Cell membrane</keyword>
<keyword evidence="12" id="KW-0902">Two-component regulatory system</keyword>
<dbReference type="SUPFAM" id="SSF55785">
    <property type="entry name" value="PYP-like sensor domain (PAS domain)"/>
    <property type="match status" value="2"/>
</dbReference>
<dbReference type="InterPro" id="IPR035919">
    <property type="entry name" value="EAL_sf"/>
</dbReference>
<feature type="domain" description="CHASE" evidence="27">
    <location>
        <begin position="269"/>
        <end position="439"/>
    </location>
</feature>
<dbReference type="CDD" id="cd00088">
    <property type="entry name" value="HPT"/>
    <property type="match status" value="1"/>
</dbReference>
<dbReference type="PROSITE" id="PS50894">
    <property type="entry name" value="HPT"/>
    <property type="match status" value="1"/>
</dbReference>
<feature type="modified residue" description="4-aspartylphosphate" evidence="19">
    <location>
        <position position="1563"/>
    </location>
</feature>
<dbReference type="PRINTS" id="PR00344">
    <property type="entry name" value="BCTRLSENSOR"/>
</dbReference>
<dbReference type="InterPro" id="IPR035965">
    <property type="entry name" value="PAS-like_dom_sf"/>
</dbReference>
<dbReference type="Gene3D" id="3.30.450.350">
    <property type="entry name" value="CHASE domain"/>
    <property type="match status" value="1"/>
</dbReference>
<dbReference type="InterPro" id="IPR013655">
    <property type="entry name" value="PAS_fold_3"/>
</dbReference>
<dbReference type="InterPro" id="IPR003661">
    <property type="entry name" value="HisK_dim/P_dom"/>
</dbReference>
<dbReference type="Gene3D" id="3.30.450.20">
    <property type="entry name" value="PAS domain"/>
    <property type="match status" value="2"/>
</dbReference>
<dbReference type="CDD" id="cd01948">
    <property type="entry name" value="EAL"/>
    <property type="match status" value="1"/>
</dbReference>
<dbReference type="InterPro" id="IPR013656">
    <property type="entry name" value="PAS_4"/>
</dbReference>
<dbReference type="InterPro" id="IPR036097">
    <property type="entry name" value="HisK_dim/P_sf"/>
</dbReference>
<dbReference type="EC" id="2.7.13.3" evidence="3"/>
<dbReference type="InterPro" id="IPR008207">
    <property type="entry name" value="Sig_transdc_His_kin_Hpt_dom"/>
</dbReference>
<evidence type="ECO:0000256" key="13">
    <source>
        <dbReference type="ARBA" id="ARBA00023136"/>
    </source>
</evidence>
<evidence type="ECO:0000259" key="27">
    <source>
        <dbReference type="PROSITE" id="PS50839"/>
    </source>
</evidence>
<dbReference type="PROSITE" id="PS50113">
    <property type="entry name" value="PAC"/>
    <property type="match status" value="2"/>
</dbReference>
<evidence type="ECO:0000259" key="29">
    <source>
        <dbReference type="PROSITE" id="PS50894"/>
    </source>
</evidence>
<dbReference type="PROSITE" id="PS50109">
    <property type="entry name" value="HIS_KIN"/>
    <property type="match status" value="1"/>
</dbReference>
<dbReference type="GO" id="GO:0000155">
    <property type="term" value="F:phosphorelay sensor kinase activity"/>
    <property type="evidence" value="ECO:0007669"/>
    <property type="project" value="InterPro"/>
</dbReference>
<dbReference type="InterPro" id="IPR001789">
    <property type="entry name" value="Sig_transdc_resp-reg_receiver"/>
</dbReference>
<dbReference type="GO" id="GO:0005524">
    <property type="term" value="F:ATP binding"/>
    <property type="evidence" value="ECO:0007669"/>
    <property type="project" value="UniProtKB-KW"/>
</dbReference>
<dbReference type="RefSeq" id="WP_159051720.1">
    <property type="nucleotide sequence ID" value="NZ_CP028339.1"/>
</dbReference>
<dbReference type="Gene3D" id="3.20.20.450">
    <property type="entry name" value="EAL domain"/>
    <property type="match status" value="1"/>
</dbReference>
<dbReference type="InterPro" id="IPR036641">
    <property type="entry name" value="HPT_dom_sf"/>
</dbReference>
<dbReference type="InterPro" id="IPR001633">
    <property type="entry name" value="EAL_dom"/>
</dbReference>
<evidence type="ECO:0000259" key="23">
    <source>
        <dbReference type="PROSITE" id="PS50109"/>
    </source>
</evidence>
<evidence type="ECO:0000256" key="8">
    <source>
        <dbReference type="ARBA" id="ARBA00022741"/>
    </source>
</evidence>
<evidence type="ECO:0000256" key="22">
    <source>
        <dbReference type="SAM" id="Phobius"/>
    </source>
</evidence>
<proteinExistence type="predicted"/>
<evidence type="ECO:0000313" key="30">
    <source>
        <dbReference type="EMBL" id="AVR89932.1"/>
    </source>
</evidence>
<dbReference type="InterPro" id="IPR036890">
    <property type="entry name" value="HATPase_C_sf"/>
</dbReference>
<evidence type="ECO:0000256" key="4">
    <source>
        <dbReference type="ARBA" id="ARBA00022475"/>
    </source>
</evidence>
<keyword evidence="5 19" id="KW-0597">Phosphoprotein</keyword>
<dbReference type="PROSITE" id="PS50110">
    <property type="entry name" value="RESPONSE_REGULATORY"/>
    <property type="match status" value="2"/>
</dbReference>
<dbReference type="CDD" id="cd00130">
    <property type="entry name" value="PAS"/>
    <property type="match status" value="2"/>
</dbReference>
<comment type="catalytic activity">
    <reaction evidence="1">
        <text>ATP + protein L-histidine = ADP + protein N-phospho-L-histidine.</text>
        <dbReference type="EC" id="2.7.13.3"/>
    </reaction>
</comment>
<dbReference type="InterPro" id="IPR001610">
    <property type="entry name" value="PAC"/>
</dbReference>
<dbReference type="InterPro" id="IPR000700">
    <property type="entry name" value="PAS-assoc_C"/>
</dbReference>
<comment type="function">
    <text evidence="14">Member of the two-component regulatory system BvgS/BvgA. Phosphorylates BvgA via a four-step phosphorelay in response to environmental signals.</text>
</comment>
<evidence type="ECO:0000256" key="14">
    <source>
        <dbReference type="ARBA" id="ARBA00058004"/>
    </source>
</evidence>
<dbReference type="SUPFAM" id="SSF52172">
    <property type="entry name" value="CheY-like"/>
    <property type="match status" value="2"/>
</dbReference>